<keyword evidence="3" id="KW-0812">Transmembrane</keyword>
<dbReference type="InterPro" id="IPR044839">
    <property type="entry name" value="NDR1-like"/>
</dbReference>
<feature type="transmembrane region" description="Helical" evidence="3">
    <location>
        <begin position="30"/>
        <end position="53"/>
    </location>
</feature>
<comment type="subcellular location">
    <subcellularLocation>
        <location evidence="1">Membrane</location>
    </subcellularLocation>
</comment>
<reference evidence="5" key="1">
    <citation type="journal article" date="2017" name="Front. Plant Sci.">
        <title>Climate Clever Clovers: New Paradigm to Reduce the Environmental Footprint of Ruminants by Breeding Low Methanogenic Forages Utilizing Haplotype Variation.</title>
        <authorList>
            <person name="Kaur P."/>
            <person name="Appels R."/>
            <person name="Bayer P.E."/>
            <person name="Keeble-Gagnere G."/>
            <person name="Wang J."/>
            <person name="Hirakawa H."/>
            <person name="Shirasawa K."/>
            <person name="Vercoe P."/>
            <person name="Stefanova K."/>
            <person name="Durmic Z."/>
            <person name="Nichols P."/>
            <person name="Revell C."/>
            <person name="Isobe S.N."/>
            <person name="Edwards D."/>
            <person name="Erskine W."/>
        </authorList>
    </citation>
    <scope>NUCLEOTIDE SEQUENCE [LARGE SCALE GENOMIC DNA]</scope>
    <source>
        <strain evidence="5">cv. Daliak</strain>
    </source>
</reference>
<protein>
    <recommendedName>
        <fullName evidence="6">Late embryogenesis abundant protein LEA-2 subgroup domain-containing protein</fullName>
    </recommendedName>
</protein>
<dbReference type="PANTHER" id="PTHR31415">
    <property type="entry name" value="OS05G0367900 PROTEIN"/>
    <property type="match status" value="1"/>
</dbReference>
<evidence type="ECO:0000313" key="4">
    <source>
        <dbReference type="EMBL" id="GAU48329.1"/>
    </source>
</evidence>
<dbReference type="Proteomes" id="UP000242715">
    <property type="component" value="Unassembled WGS sequence"/>
</dbReference>
<dbReference type="GO" id="GO:0009506">
    <property type="term" value="C:plasmodesma"/>
    <property type="evidence" value="ECO:0007669"/>
    <property type="project" value="TreeGrafter"/>
</dbReference>
<accession>A0A2Z6PNG8</accession>
<dbReference type="AlphaFoldDB" id="A0A2Z6PNG8"/>
<dbReference type="OrthoDB" id="1443469at2759"/>
<dbReference type="PANTHER" id="PTHR31415:SF59">
    <property type="entry name" value="HARPIN-INDUCED 1"/>
    <property type="match status" value="1"/>
</dbReference>
<gene>
    <name evidence="4" type="ORF">TSUD_351690</name>
</gene>
<sequence length="207" mass="23313">MSYKSLKEAISCTQTQQSSKFHYQDVLQTILVILAIIIGLGIVIGMPIFLIIYSEPPPTKFSVVKASIVRFNLASSNTLYYNFMVTITAKNFHSNIESYNKVTAIASYNGNQLASVKLAPFKISSKNIDTLEPIVFKGNTLMIFEPQQLVEYNKETQLGIYNLDFDLDLNYSDYHIHCPSLRVPLISNGKVAPTFNVTTCSYMDDRN</sequence>
<name>A0A2Z6PNG8_TRISU</name>
<dbReference type="EMBL" id="DF974408">
    <property type="protein sequence ID" value="GAU48329.1"/>
    <property type="molecule type" value="Genomic_DNA"/>
</dbReference>
<dbReference type="GO" id="GO:0005886">
    <property type="term" value="C:plasma membrane"/>
    <property type="evidence" value="ECO:0007669"/>
    <property type="project" value="TreeGrafter"/>
</dbReference>
<organism evidence="4 5">
    <name type="scientific">Trifolium subterraneum</name>
    <name type="common">Subterranean clover</name>
    <dbReference type="NCBI Taxonomy" id="3900"/>
    <lineage>
        <taxon>Eukaryota</taxon>
        <taxon>Viridiplantae</taxon>
        <taxon>Streptophyta</taxon>
        <taxon>Embryophyta</taxon>
        <taxon>Tracheophyta</taxon>
        <taxon>Spermatophyta</taxon>
        <taxon>Magnoliopsida</taxon>
        <taxon>eudicotyledons</taxon>
        <taxon>Gunneridae</taxon>
        <taxon>Pentapetalae</taxon>
        <taxon>rosids</taxon>
        <taxon>fabids</taxon>
        <taxon>Fabales</taxon>
        <taxon>Fabaceae</taxon>
        <taxon>Papilionoideae</taxon>
        <taxon>50 kb inversion clade</taxon>
        <taxon>NPAAA clade</taxon>
        <taxon>Hologalegina</taxon>
        <taxon>IRL clade</taxon>
        <taxon>Trifolieae</taxon>
        <taxon>Trifolium</taxon>
    </lineage>
</organism>
<evidence type="ECO:0000256" key="3">
    <source>
        <dbReference type="SAM" id="Phobius"/>
    </source>
</evidence>
<evidence type="ECO:0000256" key="2">
    <source>
        <dbReference type="ARBA" id="ARBA00023136"/>
    </source>
</evidence>
<evidence type="ECO:0008006" key="6">
    <source>
        <dbReference type="Google" id="ProtNLM"/>
    </source>
</evidence>
<evidence type="ECO:0000313" key="5">
    <source>
        <dbReference type="Proteomes" id="UP000242715"/>
    </source>
</evidence>
<keyword evidence="3" id="KW-1133">Transmembrane helix</keyword>
<dbReference type="GO" id="GO:0098542">
    <property type="term" value="P:defense response to other organism"/>
    <property type="evidence" value="ECO:0007669"/>
    <property type="project" value="InterPro"/>
</dbReference>
<keyword evidence="2 3" id="KW-0472">Membrane</keyword>
<evidence type="ECO:0000256" key="1">
    <source>
        <dbReference type="ARBA" id="ARBA00004370"/>
    </source>
</evidence>
<keyword evidence="5" id="KW-1185">Reference proteome</keyword>
<proteinExistence type="predicted"/>